<dbReference type="EMBL" id="JAQQAF010000008">
    <property type="protein sequence ID" value="KAJ8465117.1"/>
    <property type="molecule type" value="Genomic_DNA"/>
</dbReference>
<evidence type="ECO:0008006" key="3">
    <source>
        <dbReference type="Google" id="ProtNLM"/>
    </source>
</evidence>
<accession>A0AAV8P5K7</accession>
<evidence type="ECO:0000313" key="2">
    <source>
        <dbReference type="Proteomes" id="UP001222027"/>
    </source>
</evidence>
<evidence type="ECO:0000313" key="1">
    <source>
        <dbReference type="EMBL" id="KAJ8465117.1"/>
    </source>
</evidence>
<name>A0AAV8P5K7_ENSVE</name>
<organism evidence="1 2">
    <name type="scientific">Ensete ventricosum</name>
    <name type="common">Abyssinian banana</name>
    <name type="synonym">Musa ensete</name>
    <dbReference type="NCBI Taxonomy" id="4639"/>
    <lineage>
        <taxon>Eukaryota</taxon>
        <taxon>Viridiplantae</taxon>
        <taxon>Streptophyta</taxon>
        <taxon>Embryophyta</taxon>
        <taxon>Tracheophyta</taxon>
        <taxon>Spermatophyta</taxon>
        <taxon>Magnoliopsida</taxon>
        <taxon>Liliopsida</taxon>
        <taxon>Zingiberales</taxon>
        <taxon>Musaceae</taxon>
        <taxon>Ensete</taxon>
    </lineage>
</organism>
<proteinExistence type="predicted"/>
<dbReference type="AlphaFoldDB" id="A0AAV8P5K7"/>
<gene>
    <name evidence="1" type="ORF">OPV22_027669</name>
</gene>
<comment type="caution">
    <text evidence="1">The sequence shown here is derived from an EMBL/GenBank/DDBJ whole genome shotgun (WGS) entry which is preliminary data.</text>
</comment>
<keyword evidence="2" id="KW-1185">Reference proteome</keyword>
<reference evidence="1 2" key="1">
    <citation type="submission" date="2022-12" db="EMBL/GenBank/DDBJ databases">
        <title>Chromosome-scale assembly of the Ensete ventricosum genome.</title>
        <authorList>
            <person name="Dussert Y."/>
            <person name="Stocks J."/>
            <person name="Wendawek A."/>
            <person name="Woldeyes F."/>
            <person name="Nichols R.A."/>
            <person name="Borrell J.S."/>
        </authorList>
    </citation>
    <scope>NUCLEOTIDE SEQUENCE [LARGE SCALE GENOMIC DNA]</scope>
    <source>
        <strain evidence="2">cv. Maze</strain>
        <tissue evidence="1">Seeds</tissue>
    </source>
</reference>
<dbReference type="Proteomes" id="UP001222027">
    <property type="component" value="Unassembled WGS sequence"/>
</dbReference>
<sequence>MAGCNEQSTSLASERRAAADGEEGAYWRRMLLFPHETVLWSPPSVSSVAINGRDLPCDVMLLRRLCDPCQGLWPACRRAFLCIAHRHRRSRSDTRPQIGRVHLNQLHGVIDCQQLREHQKYIEFQRKTALQAFATGHGRLT</sequence>
<protein>
    <recommendedName>
        <fullName evidence="3">SBP-type domain-containing protein</fullName>
    </recommendedName>
</protein>